<organism evidence="1 2">
    <name type="scientific">Paroceanicella profunda</name>
    <dbReference type="NCBI Taxonomy" id="2579971"/>
    <lineage>
        <taxon>Bacteria</taxon>
        <taxon>Pseudomonadati</taxon>
        <taxon>Pseudomonadota</taxon>
        <taxon>Alphaproteobacteria</taxon>
        <taxon>Rhodobacterales</taxon>
        <taxon>Paracoccaceae</taxon>
        <taxon>Paroceanicella</taxon>
    </lineage>
</organism>
<reference evidence="1 2" key="1">
    <citation type="submission" date="2019-06" db="EMBL/GenBank/DDBJ databases">
        <title>Genome sequence of Rhodobacteraceae bacterium D4M1.</title>
        <authorList>
            <person name="Cao J."/>
        </authorList>
    </citation>
    <scope>NUCLEOTIDE SEQUENCE [LARGE SCALE GENOMIC DNA]</scope>
    <source>
        <strain evidence="1 2">D4M1</strain>
    </source>
</reference>
<keyword evidence="2" id="KW-1185">Reference proteome</keyword>
<evidence type="ECO:0000313" key="1">
    <source>
        <dbReference type="EMBL" id="QDL92053.1"/>
    </source>
</evidence>
<protein>
    <submittedName>
        <fullName evidence="1">Uncharacterized protein</fullName>
    </submittedName>
</protein>
<dbReference type="Proteomes" id="UP000305888">
    <property type="component" value="Chromosome"/>
</dbReference>
<dbReference type="AlphaFoldDB" id="A0A5B8G0W7"/>
<dbReference type="KEGG" id="ppru:FDP22_09855"/>
<dbReference type="EMBL" id="CP040818">
    <property type="protein sequence ID" value="QDL92053.1"/>
    <property type="molecule type" value="Genomic_DNA"/>
</dbReference>
<evidence type="ECO:0000313" key="2">
    <source>
        <dbReference type="Proteomes" id="UP000305888"/>
    </source>
</evidence>
<name>A0A5B8G0W7_9RHOB</name>
<sequence length="84" mass="8996">MTSIPSRRPLPYGLPLPGRDLAAAAERRFLCTVRVRHGPSDRTGRTLAVEVDALTLDAAGRRACQAAARHAGTAMVWVVCCTPL</sequence>
<dbReference type="RefSeq" id="WP_138571898.1">
    <property type="nucleotide sequence ID" value="NZ_CP040818.1"/>
</dbReference>
<proteinExistence type="predicted"/>
<gene>
    <name evidence="1" type="ORF">FDP22_09855</name>
</gene>
<accession>A0A5B8G0W7</accession>